<feature type="domain" description="PASTA" evidence="13">
    <location>
        <begin position="377"/>
        <end position="439"/>
    </location>
</feature>
<protein>
    <recommendedName>
        <fullName evidence="1">non-specific serine/threonine protein kinase</fullName>
        <ecNumber evidence="1">2.7.11.1</ecNumber>
    </recommendedName>
</protein>
<feature type="domain" description="PASTA" evidence="13">
    <location>
        <begin position="440"/>
        <end position="507"/>
    </location>
</feature>
<sequence length="638" mass="67319">MDATLSDPLVGRRIDSRYQVLSRIGRGGMGVVYRAEDDRLEREVALKVLRSDLAHDAEARQRFVREAKAAARLAHPNVVSVLDQGTDGEIAYLVMELVPGRTLRDAVAEKGSLTPGEALTVLEAVLDALAEAHAKGIVHRDVKPANVLVGEHGRIKVADFGLARSAAAATTAMTGATELIGTAEYLAPERVARGIADARSDVYAVGVLLFEMLTGRPPFTGDVPVNLAYRHVYDDVPAPSSLVPGLPVELDGLVARATAKDPDDRPADAGRFLEEVRAVHHRMDPSGLSQRSEPLTEAIPVVAGSTMRIPLVPDDGTGAAPVAPAPVRPADPTEIGYGPGGRTRRGGMIAMVALVLTLALAGSVVWFFGAGPGAYTDTPTGLVGRTEPEARQILTAAGLQAEVEQEFHDTAAPDTVISTDPGEGRRVRKEGTVTLVLSKGPELFAVPAVVEETQEDADRMLQEADLAVGEVRREFSEDVEEGRVISSSLEPGTQHRRGTPVDLVVSDGPRPIEVPALVGTPYEEAAATLEEAGLTPERAGEEHSETVPKGAVLGQEPNGGTLFRGDPVRLTVSLGPPLVKVPEVQGMQLREAEALLKGLGFQVKVERAYGGIFGTVRQATPSAGTSIPKGSVVNLLVV</sequence>
<dbReference type="InterPro" id="IPR005543">
    <property type="entry name" value="PASTA_dom"/>
</dbReference>
<keyword evidence="11" id="KW-0812">Transmembrane</keyword>
<dbReference type="FunFam" id="1.10.510.10:FF:000021">
    <property type="entry name" value="Serine/threonine protein kinase"/>
    <property type="match status" value="1"/>
</dbReference>
<evidence type="ECO:0000259" key="12">
    <source>
        <dbReference type="PROSITE" id="PS50011"/>
    </source>
</evidence>
<evidence type="ECO:0000256" key="4">
    <source>
        <dbReference type="ARBA" id="ARBA00022741"/>
    </source>
</evidence>
<dbReference type="CDD" id="cd06577">
    <property type="entry name" value="PASTA_pknB"/>
    <property type="match status" value="4"/>
</dbReference>
<dbReference type="EMBL" id="PTJD01000006">
    <property type="protein sequence ID" value="PPK95277.1"/>
    <property type="molecule type" value="Genomic_DNA"/>
</dbReference>
<dbReference type="AlphaFoldDB" id="A0A2S6IM20"/>
<evidence type="ECO:0000256" key="1">
    <source>
        <dbReference type="ARBA" id="ARBA00012513"/>
    </source>
</evidence>
<keyword evidence="6 9" id="KW-0067">ATP-binding</keyword>
<feature type="domain" description="Protein kinase" evidence="12">
    <location>
        <begin position="18"/>
        <end position="283"/>
    </location>
</feature>
<evidence type="ECO:0000313" key="15">
    <source>
        <dbReference type="Proteomes" id="UP000239485"/>
    </source>
</evidence>
<accession>A0A2S6IM20</accession>
<organism evidence="14 15">
    <name type="scientific">Kineococcus xinjiangensis</name>
    <dbReference type="NCBI Taxonomy" id="512762"/>
    <lineage>
        <taxon>Bacteria</taxon>
        <taxon>Bacillati</taxon>
        <taxon>Actinomycetota</taxon>
        <taxon>Actinomycetes</taxon>
        <taxon>Kineosporiales</taxon>
        <taxon>Kineosporiaceae</taxon>
        <taxon>Kineococcus</taxon>
    </lineage>
</organism>
<keyword evidence="2" id="KW-0723">Serine/threonine-protein kinase</keyword>
<name>A0A2S6IM20_9ACTN</name>
<dbReference type="GO" id="GO:0004674">
    <property type="term" value="F:protein serine/threonine kinase activity"/>
    <property type="evidence" value="ECO:0007669"/>
    <property type="project" value="UniProtKB-KW"/>
</dbReference>
<dbReference type="PROSITE" id="PS50011">
    <property type="entry name" value="PROTEIN_KINASE_DOM"/>
    <property type="match status" value="1"/>
</dbReference>
<evidence type="ECO:0000256" key="7">
    <source>
        <dbReference type="ARBA" id="ARBA00047899"/>
    </source>
</evidence>
<dbReference type="InterPro" id="IPR017441">
    <property type="entry name" value="Protein_kinase_ATP_BS"/>
</dbReference>
<dbReference type="InterPro" id="IPR000719">
    <property type="entry name" value="Prot_kinase_dom"/>
</dbReference>
<dbReference type="FunFam" id="3.30.200.20:FF:000035">
    <property type="entry name" value="Serine/threonine protein kinase Stk1"/>
    <property type="match status" value="1"/>
</dbReference>
<dbReference type="Pfam" id="PF00069">
    <property type="entry name" value="Pkinase"/>
    <property type="match status" value="1"/>
</dbReference>
<dbReference type="CDD" id="cd14014">
    <property type="entry name" value="STKc_PknB_like"/>
    <property type="match status" value="1"/>
</dbReference>
<dbReference type="PROSITE" id="PS00108">
    <property type="entry name" value="PROTEIN_KINASE_ST"/>
    <property type="match status" value="1"/>
</dbReference>
<comment type="catalytic activity">
    <reaction evidence="7">
        <text>L-threonyl-[protein] + ATP = O-phospho-L-threonyl-[protein] + ADP + H(+)</text>
        <dbReference type="Rhea" id="RHEA:46608"/>
        <dbReference type="Rhea" id="RHEA-COMP:11060"/>
        <dbReference type="Rhea" id="RHEA-COMP:11605"/>
        <dbReference type="ChEBI" id="CHEBI:15378"/>
        <dbReference type="ChEBI" id="CHEBI:30013"/>
        <dbReference type="ChEBI" id="CHEBI:30616"/>
        <dbReference type="ChEBI" id="CHEBI:61977"/>
        <dbReference type="ChEBI" id="CHEBI:456216"/>
        <dbReference type="EC" id="2.7.11.1"/>
    </reaction>
</comment>
<evidence type="ECO:0000256" key="2">
    <source>
        <dbReference type="ARBA" id="ARBA00022527"/>
    </source>
</evidence>
<dbReference type="SUPFAM" id="SSF56112">
    <property type="entry name" value="Protein kinase-like (PK-like)"/>
    <property type="match status" value="1"/>
</dbReference>
<dbReference type="InterPro" id="IPR011009">
    <property type="entry name" value="Kinase-like_dom_sf"/>
</dbReference>
<evidence type="ECO:0000256" key="8">
    <source>
        <dbReference type="ARBA" id="ARBA00048679"/>
    </source>
</evidence>
<dbReference type="Pfam" id="PF03793">
    <property type="entry name" value="PASTA"/>
    <property type="match status" value="4"/>
</dbReference>
<dbReference type="RefSeq" id="WP_104432659.1">
    <property type="nucleotide sequence ID" value="NZ_PTJD01000006.1"/>
</dbReference>
<dbReference type="GO" id="GO:0005524">
    <property type="term" value="F:ATP binding"/>
    <property type="evidence" value="ECO:0007669"/>
    <property type="project" value="UniProtKB-UniRule"/>
</dbReference>
<keyword evidence="5 14" id="KW-0418">Kinase</keyword>
<evidence type="ECO:0000256" key="5">
    <source>
        <dbReference type="ARBA" id="ARBA00022777"/>
    </source>
</evidence>
<dbReference type="PANTHER" id="PTHR43289">
    <property type="entry name" value="MITOGEN-ACTIVATED PROTEIN KINASE KINASE KINASE 20-RELATED"/>
    <property type="match status" value="1"/>
</dbReference>
<keyword evidence="3" id="KW-0808">Transferase</keyword>
<evidence type="ECO:0000313" key="14">
    <source>
        <dbReference type="EMBL" id="PPK95277.1"/>
    </source>
</evidence>
<keyword evidence="15" id="KW-1185">Reference proteome</keyword>
<keyword evidence="11" id="KW-0472">Membrane</keyword>
<dbReference type="NCBIfam" id="NF033483">
    <property type="entry name" value="PknB_PASTA_kin"/>
    <property type="match status" value="1"/>
</dbReference>
<feature type="domain" description="PASTA" evidence="13">
    <location>
        <begin position="508"/>
        <end position="574"/>
    </location>
</feature>
<comment type="caution">
    <text evidence="14">The sequence shown here is derived from an EMBL/GenBank/DDBJ whole genome shotgun (WGS) entry which is preliminary data.</text>
</comment>
<feature type="binding site" evidence="9">
    <location>
        <position position="47"/>
    </location>
    <ligand>
        <name>ATP</name>
        <dbReference type="ChEBI" id="CHEBI:30616"/>
    </ligand>
</feature>
<evidence type="ECO:0000256" key="10">
    <source>
        <dbReference type="SAM" id="MobiDB-lite"/>
    </source>
</evidence>
<reference evidence="14 15" key="1">
    <citation type="submission" date="2018-02" db="EMBL/GenBank/DDBJ databases">
        <title>Genomic Encyclopedia of Archaeal and Bacterial Type Strains, Phase II (KMG-II): from individual species to whole genera.</title>
        <authorList>
            <person name="Goeker M."/>
        </authorList>
    </citation>
    <scope>NUCLEOTIDE SEQUENCE [LARGE SCALE GENOMIC DNA]</scope>
    <source>
        <strain evidence="14 15">DSM 22857</strain>
    </source>
</reference>
<evidence type="ECO:0000256" key="9">
    <source>
        <dbReference type="PROSITE-ProRule" id="PRU10141"/>
    </source>
</evidence>
<dbReference type="PANTHER" id="PTHR43289:SF34">
    <property type="entry name" value="SERINE_THREONINE-PROTEIN KINASE YBDM-RELATED"/>
    <property type="match status" value="1"/>
</dbReference>
<keyword evidence="4 9" id="KW-0547">Nucleotide-binding</keyword>
<dbReference type="SMART" id="SM00740">
    <property type="entry name" value="PASTA"/>
    <property type="match status" value="4"/>
</dbReference>
<gene>
    <name evidence="14" type="ORF">CLV92_10698</name>
</gene>
<dbReference type="OrthoDB" id="9762169at2"/>
<dbReference type="Gene3D" id="1.10.510.10">
    <property type="entry name" value="Transferase(Phosphotransferase) domain 1"/>
    <property type="match status" value="1"/>
</dbReference>
<dbReference type="InterPro" id="IPR008271">
    <property type="entry name" value="Ser/Thr_kinase_AS"/>
</dbReference>
<evidence type="ECO:0000259" key="13">
    <source>
        <dbReference type="PROSITE" id="PS51178"/>
    </source>
</evidence>
<evidence type="ECO:0000256" key="11">
    <source>
        <dbReference type="SAM" id="Phobius"/>
    </source>
</evidence>
<keyword evidence="11" id="KW-1133">Transmembrane helix</keyword>
<dbReference type="GO" id="GO:0045717">
    <property type="term" value="P:negative regulation of fatty acid biosynthetic process"/>
    <property type="evidence" value="ECO:0007669"/>
    <property type="project" value="UniProtKB-ARBA"/>
</dbReference>
<evidence type="ECO:0000256" key="6">
    <source>
        <dbReference type="ARBA" id="ARBA00022840"/>
    </source>
</evidence>
<comment type="catalytic activity">
    <reaction evidence="8">
        <text>L-seryl-[protein] + ATP = O-phospho-L-seryl-[protein] + ADP + H(+)</text>
        <dbReference type="Rhea" id="RHEA:17989"/>
        <dbReference type="Rhea" id="RHEA-COMP:9863"/>
        <dbReference type="Rhea" id="RHEA-COMP:11604"/>
        <dbReference type="ChEBI" id="CHEBI:15378"/>
        <dbReference type="ChEBI" id="CHEBI:29999"/>
        <dbReference type="ChEBI" id="CHEBI:30616"/>
        <dbReference type="ChEBI" id="CHEBI:83421"/>
        <dbReference type="ChEBI" id="CHEBI:456216"/>
        <dbReference type="EC" id="2.7.11.1"/>
    </reaction>
</comment>
<dbReference type="EC" id="2.7.11.1" evidence="1"/>
<dbReference type="PROSITE" id="PS51178">
    <property type="entry name" value="PASTA"/>
    <property type="match status" value="4"/>
</dbReference>
<feature type="region of interest" description="Disordered" evidence="10">
    <location>
        <begin position="541"/>
        <end position="560"/>
    </location>
</feature>
<feature type="transmembrane region" description="Helical" evidence="11">
    <location>
        <begin position="348"/>
        <end position="369"/>
    </location>
</feature>
<dbReference type="Gene3D" id="3.30.200.20">
    <property type="entry name" value="Phosphorylase Kinase, domain 1"/>
    <property type="match status" value="1"/>
</dbReference>
<proteinExistence type="predicted"/>
<dbReference type="Proteomes" id="UP000239485">
    <property type="component" value="Unassembled WGS sequence"/>
</dbReference>
<dbReference type="PROSITE" id="PS00107">
    <property type="entry name" value="PROTEIN_KINASE_ATP"/>
    <property type="match status" value="1"/>
</dbReference>
<dbReference type="Gene3D" id="3.30.10.20">
    <property type="match status" value="4"/>
</dbReference>
<evidence type="ECO:0000256" key="3">
    <source>
        <dbReference type="ARBA" id="ARBA00022679"/>
    </source>
</evidence>
<dbReference type="SMART" id="SM00220">
    <property type="entry name" value="S_TKc"/>
    <property type="match status" value="1"/>
</dbReference>
<feature type="domain" description="PASTA" evidence="13">
    <location>
        <begin position="575"/>
        <end position="638"/>
    </location>
</feature>